<dbReference type="SUPFAM" id="SSF49899">
    <property type="entry name" value="Concanavalin A-like lectins/glucanases"/>
    <property type="match status" value="1"/>
</dbReference>
<dbReference type="InterPro" id="IPR013320">
    <property type="entry name" value="ConA-like_dom_sf"/>
</dbReference>
<dbReference type="Pfam" id="PF13385">
    <property type="entry name" value="Laminin_G_3"/>
    <property type="match status" value="1"/>
</dbReference>
<name>A0A0F9NKE5_9ZZZZ</name>
<dbReference type="AlphaFoldDB" id="A0A0F9NKE5"/>
<gene>
    <name evidence="1" type="ORF">LCGC14_0956350</name>
</gene>
<reference evidence="1" key="1">
    <citation type="journal article" date="2015" name="Nature">
        <title>Complex archaea that bridge the gap between prokaryotes and eukaryotes.</title>
        <authorList>
            <person name="Spang A."/>
            <person name="Saw J.H."/>
            <person name="Jorgensen S.L."/>
            <person name="Zaremba-Niedzwiedzka K."/>
            <person name="Martijn J."/>
            <person name="Lind A.E."/>
            <person name="van Eijk R."/>
            <person name="Schleper C."/>
            <person name="Guy L."/>
            <person name="Ettema T.J."/>
        </authorList>
    </citation>
    <scope>NUCLEOTIDE SEQUENCE</scope>
</reference>
<dbReference type="Gene3D" id="2.60.120.200">
    <property type="match status" value="1"/>
</dbReference>
<sequence>MATTDIYHIVGSLRPSRHAAKFIATADQAILIDAFAVTRVAANDTVGTFSAWVNIPDDTGDYAIISIGDTAAIEFLTLRVTAGKLVVECNVATADKYEHTSTNVVIEPHRWYHVAVTHADDTEPDKLYVDGKRVAQTVTLGTDNSVWINDMDLTDDGSIGAGEEAGAAAQIREFKGAISDVKYWNVTLTDKQVLQDFDGVPPDTITGTSGQLKNHWDFDDDYTDNVAGEDGTAGASILLVNQYSEFTSRLSFMTGTPVVADDVKIAIKDQEGHATVIKAA</sequence>
<dbReference type="EMBL" id="LAZR01003433">
    <property type="protein sequence ID" value="KKN18384.1"/>
    <property type="molecule type" value="Genomic_DNA"/>
</dbReference>
<accession>A0A0F9NKE5</accession>
<evidence type="ECO:0000313" key="1">
    <source>
        <dbReference type="EMBL" id="KKN18384.1"/>
    </source>
</evidence>
<organism evidence="1">
    <name type="scientific">marine sediment metagenome</name>
    <dbReference type="NCBI Taxonomy" id="412755"/>
    <lineage>
        <taxon>unclassified sequences</taxon>
        <taxon>metagenomes</taxon>
        <taxon>ecological metagenomes</taxon>
    </lineage>
</organism>
<protein>
    <recommendedName>
        <fullName evidence="2">LamG-like jellyroll fold domain-containing protein</fullName>
    </recommendedName>
</protein>
<proteinExistence type="predicted"/>
<comment type="caution">
    <text evidence="1">The sequence shown here is derived from an EMBL/GenBank/DDBJ whole genome shotgun (WGS) entry which is preliminary data.</text>
</comment>
<evidence type="ECO:0008006" key="2">
    <source>
        <dbReference type="Google" id="ProtNLM"/>
    </source>
</evidence>